<dbReference type="InterPro" id="IPR002711">
    <property type="entry name" value="HNH"/>
</dbReference>
<sequence>MYCGSAAEHVDHVRPLSQGGWEHESNLVPACEACNLSKREKLLDRWVPERVLHGVLASVKVAIEYARVTGAELEM</sequence>
<comment type="caution">
    <text evidence="2">The sequence shown here is derived from an EMBL/GenBank/DDBJ whole genome shotgun (WGS) entry which is preliminary data.</text>
</comment>
<evidence type="ECO:0000259" key="1">
    <source>
        <dbReference type="Pfam" id="PF01844"/>
    </source>
</evidence>
<dbReference type="Gene3D" id="1.10.30.50">
    <property type="match status" value="1"/>
</dbReference>
<dbReference type="Pfam" id="PF01844">
    <property type="entry name" value="HNH"/>
    <property type="match status" value="1"/>
</dbReference>
<dbReference type="InterPro" id="IPR003615">
    <property type="entry name" value="HNH_nuc"/>
</dbReference>
<protein>
    <recommendedName>
        <fullName evidence="1">HNH domain-containing protein</fullName>
    </recommendedName>
</protein>
<evidence type="ECO:0000313" key="3">
    <source>
        <dbReference type="Proteomes" id="UP000187151"/>
    </source>
</evidence>
<dbReference type="EMBL" id="MQUR01000005">
    <property type="protein sequence ID" value="OLZ72591.1"/>
    <property type="molecule type" value="Genomic_DNA"/>
</dbReference>
<dbReference type="Proteomes" id="UP000187151">
    <property type="component" value="Unassembled WGS sequence"/>
</dbReference>
<name>A0ABX3G9G2_9ACTN</name>
<feature type="domain" description="HNH" evidence="1">
    <location>
        <begin position="2"/>
        <end position="39"/>
    </location>
</feature>
<proteinExistence type="predicted"/>
<evidence type="ECO:0000313" key="2">
    <source>
        <dbReference type="EMBL" id="OLZ72591.1"/>
    </source>
</evidence>
<gene>
    <name evidence="2" type="ORF">AVW11_04145</name>
</gene>
<dbReference type="CDD" id="cd00085">
    <property type="entry name" value="HNHc"/>
    <property type="match status" value="1"/>
</dbReference>
<accession>A0ABX3G9G2</accession>
<reference evidence="2 3" key="1">
    <citation type="submission" date="2016-01" db="EMBL/GenBank/DDBJ databases">
        <title>Streptomyces amritsarensis strain MTCC 11845 genome sequencing and assembly.</title>
        <authorList>
            <person name="Sharma D."/>
            <person name="Nair G.R."/>
            <person name="Kaur G."/>
            <person name="Manhas R.K."/>
            <person name="Mayilraj S."/>
        </authorList>
    </citation>
    <scope>NUCLEOTIDE SEQUENCE [LARGE SCALE GENOMIC DNA]</scope>
    <source>
        <strain evidence="2 3">MTCC 11845</strain>
    </source>
</reference>
<keyword evidence="3" id="KW-1185">Reference proteome</keyword>
<organism evidence="2 3">
    <name type="scientific">Streptomyces amritsarensis</name>
    <dbReference type="NCBI Taxonomy" id="681158"/>
    <lineage>
        <taxon>Bacteria</taxon>
        <taxon>Bacillati</taxon>
        <taxon>Actinomycetota</taxon>
        <taxon>Actinomycetes</taxon>
        <taxon>Kitasatosporales</taxon>
        <taxon>Streptomycetaceae</taxon>
        <taxon>Streptomyces</taxon>
    </lineage>
</organism>